<reference evidence="3 4" key="1">
    <citation type="submission" date="2024-06" db="EMBL/GenBank/DDBJ databases">
        <authorList>
            <person name="Kraege A."/>
            <person name="Thomma B."/>
        </authorList>
    </citation>
    <scope>NUCLEOTIDE SEQUENCE [LARGE SCALE GENOMIC DNA]</scope>
</reference>
<feature type="compositionally biased region" description="Acidic residues" evidence="1">
    <location>
        <begin position="64"/>
        <end position="79"/>
    </location>
</feature>
<dbReference type="Gene3D" id="2.60.40.10">
    <property type="entry name" value="Immunoglobulins"/>
    <property type="match status" value="1"/>
</dbReference>
<dbReference type="InterPro" id="IPR052814">
    <property type="entry name" value="Peroxisomal_DnaJ"/>
</dbReference>
<organism evidence="3 4">
    <name type="scientific">Coccomyxa viridis</name>
    <dbReference type="NCBI Taxonomy" id="1274662"/>
    <lineage>
        <taxon>Eukaryota</taxon>
        <taxon>Viridiplantae</taxon>
        <taxon>Chlorophyta</taxon>
        <taxon>core chlorophytes</taxon>
        <taxon>Trebouxiophyceae</taxon>
        <taxon>Trebouxiophyceae incertae sedis</taxon>
        <taxon>Coccomyxaceae</taxon>
        <taxon>Coccomyxa</taxon>
    </lineage>
</organism>
<dbReference type="InterPro" id="IPR001623">
    <property type="entry name" value="DnaJ_domain"/>
</dbReference>
<feature type="region of interest" description="Disordered" evidence="1">
    <location>
        <begin position="327"/>
        <end position="402"/>
    </location>
</feature>
<feature type="region of interest" description="Disordered" evidence="1">
    <location>
        <begin position="892"/>
        <end position="927"/>
    </location>
</feature>
<feature type="compositionally biased region" description="Low complexity" evidence="1">
    <location>
        <begin position="379"/>
        <end position="393"/>
    </location>
</feature>
<feature type="compositionally biased region" description="Low complexity" evidence="1">
    <location>
        <begin position="605"/>
        <end position="621"/>
    </location>
</feature>
<feature type="region of interest" description="Disordered" evidence="1">
    <location>
        <begin position="116"/>
        <end position="151"/>
    </location>
</feature>
<proteinExistence type="predicted"/>
<dbReference type="SMART" id="SM00271">
    <property type="entry name" value="DnaJ"/>
    <property type="match status" value="1"/>
</dbReference>
<dbReference type="InterPro" id="IPR013783">
    <property type="entry name" value="Ig-like_fold"/>
</dbReference>
<evidence type="ECO:0000256" key="1">
    <source>
        <dbReference type="SAM" id="MobiDB-lite"/>
    </source>
</evidence>
<feature type="compositionally biased region" description="Polar residues" evidence="1">
    <location>
        <begin position="562"/>
        <end position="584"/>
    </location>
</feature>
<dbReference type="InterPro" id="IPR036869">
    <property type="entry name" value="J_dom_sf"/>
</dbReference>
<evidence type="ECO:0000313" key="4">
    <source>
        <dbReference type="Proteomes" id="UP001497392"/>
    </source>
</evidence>
<dbReference type="PROSITE" id="PS50076">
    <property type="entry name" value="DNAJ_2"/>
    <property type="match status" value="1"/>
</dbReference>
<evidence type="ECO:0000259" key="2">
    <source>
        <dbReference type="PROSITE" id="PS50076"/>
    </source>
</evidence>
<feature type="compositionally biased region" description="Basic and acidic residues" evidence="1">
    <location>
        <begin position="179"/>
        <end position="188"/>
    </location>
</feature>
<dbReference type="Pfam" id="PF00226">
    <property type="entry name" value="DnaJ"/>
    <property type="match status" value="1"/>
</dbReference>
<protein>
    <submittedName>
        <fullName evidence="3">G4615 protein</fullName>
    </submittedName>
</protein>
<feature type="compositionally biased region" description="Polar residues" evidence="1">
    <location>
        <begin position="899"/>
        <end position="909"/>
    </location>
</feature>
<dbReference type="PRINTS" id="PR00625">
    <property type="entry name" value="JDOMAIN"/>
</dbReference>
<feature type="compositionally biased region" description="Polar residues" evidence="1">
    <location>
        <begin position="849"/>
        <end position="870"/>
    </location>
</feature>
<feature type="compositionally biased region" description="Pro residues" evidence="1">
    <location>
        <begin position="586"/>
        <end position="596"/>
    </location>
</feature>
<feature type="region of interest" description="Disordered" evidence="1">
    <location>
        <begin position="535"/>
        <end position="879"/>
    </location>
</feature>
<feature type="region of interest" description="Disordered" evidence="1">
    <location>
        <begin position="414"/>
        <end position="523"/>
    </location>
</feature>
<accession>A0ABP1FTE0</accession>
<feature type="compositionally biased region" description="Acidic residues" evidence="1">
    <location>
        <begin position="142"/>
        <end position="151"/>
    </location>
</feature>
<feature type="compositionally biased region" description="Basic and acidic residues" evidence="1">
    <location>
        <begin position="350"/>
        <end position="361"/>
    </location>
</feature>
<feature type="compositionally biased region" description="Low complexity" evidence="1">
    <location>
        <begin position="498"/>
        <end position="516"/>
    </location>
</feature>
<evidence type="ECO:0000313" key="3">
    <source>
        <dbReference type="EMBL" id="CAL5222276.1"/>
    </source>
</evidence>
<dbReference type="PANTHER" id="PTHR45006:SF1">
    <property type="entry name" value="DNAJ-LIKE PROTEIN 1"/>
    <property type="match status" value="1"/>
</dbReference>
<feature type="region of interest" description="Disordered" evidence="1">
    <location>
        <begin position="166"/>
        <end position="209"/>
    </location>
</feature>
<dbReference type="SUPFAM" id="SSF46565">
    <property type="entry name" value="Chaperone J-domain"/>
    <property type="match status" value="1"/>
</dbReference>
<feature type="domain" description="J" evidence="2">
    <location>
        <begin position="7"/>
        <end position="74"/>
    </location>
</feature>
<feature type="compositionally biased region" description="Basic and acidic residues" evidence="1">
    <location>
        <begin position="537"/>
        <end position="548"/>
    </location>
</feature>
<feature type="compositionally biased region" description="Low complexity" evidence="1">
    <location>
        <begin position="637"/>
        <end position="656"/>
    </location>
</feature>
<dbReference type="Gene3D" id="1.10.287.110">
    <property type="entry name" value="DnaJ domain"/>
    <property type="match status" value="1"/>
</dbReference>
<dbReference type="CDD" id="cd00063">
    <property type="entry name" value="FN3"/>
    <property type="match status" value="1"/>
</dbReference>
<dbReference type="InterPro" id="IPR036116">
    <property type="entry name" value="FN3_sf"/>
</dbReference>
<dbReference type="SUPFAM" id="SSF49265">
    <property type="entry name" value="Fibronectin type III"/>
    <property type="match status" value="1"/>
</dbReference>
<dbReference type="PANTHER" id="PTHR45006">
    <property type="entry name" value="DNAJ-LIKE PROTEIN 1"/>
    <property type="match status" value="1"/>
</dbReference>
<feature type="compositionally biased region" description="Low complexity" evidence="1">
    <location>
        <begin position="327"/>
        <end position="342"/>
    </location>
</feature>
<gene>
    <name evidence="3" type="primary">g4615</name>
    <name evidence="3" type="ORF">VP750_LOCUS3935</name>
</gene>
<dbReference type="InterPro" id="IPR003961">
    <property type="entry name" value="FN3_dom"/>
</dbReference>
<name>A0ABP1FTE0_9CHLO</name>
<comment type="caution">
    <text evidence="3">The sequence shown here is derived from an EMBL/GenBank/DDBJ whole genome shotgun (WGS) entry which is preliminary data.</text>
</comment>
<feature type="compositionally biased region" description="Basic and acidic residues" evidence="1">
    <location>
        <begin position="433"/>
        <end position="445"/>
    </location>
</feature>
<dbReference type="Proteomes" id="UP001497392">
    <property type="component" value="Unassembled WGS sequence"/>
</dbReference>
<dbReference type="EMBL" id="CAXHTA020000006">
    <property type="protein sequence ID" value="CAL5222276.1"/>
    <property type="molecule type" value="Genomic_DNA"/>
</dbReference>
<keyword evidence="4" id="KW-1185">Reference proteome</keyword>
<sequence length="927" mass="101888">MKISLEEALEILELEDTDDHTVIRKAYRRQAIKWHPDKNPDNEEEAKVKFQKIGAAYHRLTKDEDSDEEDEGFGASPFDEDDELAAMLFEFLMRKMYERRSAGATFFSATFTPASSYAPHQRQQVPVDRPPYCNTNSWAEYNADESDDSEADFDFSAAEEREFIRAEQQKRQAAARQQKAQEQRERAARKARAAVENQAKAEETRVAEQTARAAAEEAELLRRVISQLPRPIISSRTETSITLSLARLIKTSGDDKLPKQCIWELEMKAPPGGSWHTIHPMHGSLSAVADRLTPGTKYIFRARAAQKRGDGSLDWGKYSEESYYATAGKSPAAESASAAVSDASKKGKRREAAVRKEERRPQQTAPSKSQELDEEAEKQQLQAEKQKAAAIKAAQEKAAQDYEREVQQLNAMKLQNEARINEKVKKAKQKARKKEEAVHTDEPEGAKSIAQEEEELPKREQPPRPPPYRSAPVLRAYNETFSDCFGNVQRTSPGGLGQAPSPAPSSQWAPAAPGQSMYADDDISDAEMAQLVAALEESERSAKREAEARQATWMSDTAYPSLPTSTIRPGQSTAGGTKRSSAPANQPAPPRSPGPVPGSTAHMRPQAPALPLQAQPVQTAQHLNGRPVSSPRPQPLQPMRQQAPAQQQVQATHQQPHMTGHTPPSRLPARKQYSPHVAAPGGNAPQQHAAEVGWEAATDEPRKLNGLQVPAHAESAPEWQAPATDWEAPPQPQQHAADWEWEPAKQTHAPQVQKHASRMPQKQAPDMGWEPAGQTQSVQAPAHAGNMPRQHAPNAEWDAPPQEHHRQPAKQTYSPQVPPHVPGRPGSAGGVPPRRLNGQPVKMPVRQLPNGTHQQNGFPAQQSHANQGYTSLPAPTASPARVKLTAPVRKAYHPMGTPSAGSAPQQSHTPGGALPDILQHLMPRPKA</sequence>
<dbReference type="CDD" id="cd06257">
    <property type="entry name" value="DnaJ"/>
    <property type="match status" value="1"/>
</dbReference>
<feature type="region of interest" description="Disordered" evidence="1">
    <location>
        <begin position="59"/>
        <end position="79"/>
    </location>
</feature>